<proteinExistence type="predicted"/>
<evidence type="ECO:0000259" key="2">
    <source>
        <dbReference type="Pfam" id="PF01557"/>
    </source>
</evidence>
<dbReference type="PANTHER" id="PTHR11820:SF114">
    <property type="entry name" value="4-HYDROXYPHENYLACETATE CATABOLISM PROTEIN"/>
    <property type="match status" value="1"/>
</dbReference>
<dbReference type="InterPro" id="IPR012686">
    <property type="entry name" value="HPA_isomer/decarb_N"/>
</dbReference>
<gene>
    <name evidence="3" type="ORF">ACFFIT_08160</name>
</gene>
<feature type="domain" description="Fumarylacetoacetase-like C-terminal" evidence="2">
    <location>
        <begin position="10"/>
        <end position="212"/>
    </location>
</feature>
<sequence>MPTLELNGKTVFGVALNYQKVLAEHAHSFTQKPYIHLPKKPVLFIKTPNTYNFTNHVEKPKDCRLQPGATLAVVIGKTASRVSIGDALTYVKGVCVGNEFSLPEESFYRPAIKAKCRDGFMAFDTKVVPLEHISNLNGLSITVSLNGEIKQEANTNEWVRDIALLIAEITEYMTLYEGDVLLTGTPAGRFDVEQGDEVTVSIEKVGNLTTKVI</sequence>
<evidence type="ECO:0000313" key="3">
    <source>
        <dbReference type="EMBL" id="MFC0180050.1"/>
    </source>
</evidence>
<reference evidence="3 4" key="1">
    <citation type="submission" date="2024-09" db="EMBL/GenBank/DDBJ databases">
        <authorList>
            <person name="Sun Q."/>
            <person name="Mori K."/>
        </authorList>
    </citation>
    <scope>NUCLEOTIDE SEQUENCE [LARGE SCALE GENOMIC DNA]</scope>
    <source>
        <strain evidence="3 4">CCM 8545</strain>
    </source>
</reference>
<comment type="caution">
    <text evidence="3">The sequence shown here is derived from an EMBL/GenBank/DDBJ whole genome shotgun (WGS) entry which is preliminary data.</text>
</comment>
<protein>
    <submittedName>
        <fullName evidence="3">Fumarylacetoacetate hydrolase family protein</fullName>
    </submittedName>
</protein>
<dbReference type="NCBIfam" id="TIGR02305">
    <property type="entry name" value="HpaG-N-term"/>
    <property type="match status" value="1"/>
</dbReference>
<dbReference type="InterPro" id="IPR011234">
    <property type="entry name" value="Fumarylacetoacetase-like_C"/>
</dbReference>
<accession>A0ABV6CAP7</accession>
<dbReference type="GO" id="GO:0016787">
    <property type="term" value="F:hydrolase activity"/>
    <property type="evidence" value="ECO:0007669"/>
    <property type="project" value="UniProtKB-KW"/>
</dbReference>
<name>A0ABV6CAP7_9GAMM</name>
<keyword evidence="3" id="KW-0378">Hydrolase</keyword>
<dbReference type="SUPFAM" id="SSF56529">
    <property type="entry name" value="FAH"/>
    <property type="match status" value="1"/>
</dbReference>
<evidence type="ECO:0000313" key="4">
    <source>
        <dbReference type="Proteomes" id="UP001589758"/>
    </source>
</evidence>
<dbReference type="Pfam" id="PF01557">
    <property type="entry name" value="FAA_hydrolase"/>
    <property type="match status" value="1"/>
</dbReference>
<dbReference type="EMBL" id="JBHLXE010000089">
    <property type="protein sequence ID" value="MFC0180050.1"/>
    <property type="molecule type" value="Genomic_DNA"/>
</dbReference>
<keyword evidence="1" id="KW-0479">Metal-binding</keyword>
<dbReference type="RefSeq" id="WP_385877164.1">
    <property type="nucleotide sequence ID" value="NZ_JBHLXE010000089.1"/>
</dbReference>
<dbReference type="InterPro" id="IPR036663">
    <property type="entry name" value="Fumarylacetoacetase_C_sf"/>
</dbReference>
<evidence type="ECO:0000256" key="1">
    <source>
        <dbReference type="ARBA" id="ARBA00022723"/>
    </source>
</evidence>
<dbReference type="Gene3D" id="3.90.850.10">
    <property type="entry name" value="Fumarylacetoacetase-like, C-terminal domain"/>
    <property type="match status" value="1"/>
</dbReference>
<dbReference type="PANTHER" id="PTHR11820">
    <property type="entry name" value="ACYLPYRUVASE"/>
    <property type="match status" value="1"/>
</dbReference>
<organism evidence="3 4">
    <name type="scientific">Thorsellia kenyensis</name>
    <dbReference type="NCBI Taxonomy" id="1549888"/>
    <lineage>
        <taxon>Bacteria</taxon>
        <taxon>Pseudomonadati</taxon>
        <taxon>Pseudomonadota</taxon>
        <taxon>Gammaproteobacteria</taxon>
        <taxon>Enterobacterales</taxon>
        <taxon>Thorselliaceae</taxon>
        <taxon>Thorsellia</taxon>
    </lineage>
</organism>
<keyword evidence="4" id="KW-1185">Reference proteome</keyword>
<dbReference type="Proteomes" id="UP001589758">
    <property type="component" value="Unassembled WGS sequence"/>
</dbReference>